<keyword evidence="3" id="KW-1185">Reference proteome</keyword>
<dbReference type="InterPro" id="IPR036047">
    <property type="entry name" value="F-box-like_dom_sf"/>
</dbReference>
<dbReference type="PROSITE" id="PS50181">
    <property type="entry name" value="FBOX"/>
    <property type="match status" value="1"/>
</dbReference>
<dbReference type="InterPro" id="IPR013187">
    <property type="entry name" value="F-box-assoc_dom_typ3"/>
</dbReference>
<accession>A0ABC8JV20</accession>
<dbReference type="CDD" id="cd22157">
    <property type="entry name" value="F-box_AtFBW1-like"/>
    <property type="match status" value="1"/>
</dbReference>
<name>A0ABC8JV20_ERUVS</name>
<dbReference type="InterPro" id="IPR011043">
    <property type="entry name" value="Gal_Oxase/kelch_b-propeller"/>
</dbReference>
<evidence type="ECO:0000313" key="2">
    <source>
        <dbReference type="EMBL" id="CAH8341862.1"/>
    </source>
</evidence>
<dbReference type="NCBIfam" id="TIGR01640">
    <property type="entry name" value="F_box_assoc_1"/>
    <property type="match status" value="1"/>
</dbReference>
<feature type="domain" description="F-box" evidence="1">
    <location>
        <begin position="5"/>
        <end position="55"/>
    </location>
</feature>
<sequence length="393" mass="45670">MASNSSEVINIPLDLIVEILKKLPTKSLARFRCVSYQWESIINNYIVIDSIVTRRSNKPPRDPHFFFQKLLNEPSQRGLYRRSFPTHKPFSILSYTCLYHQVTDEEQLYHEEIIGKGQDYVRGFQHVRGLIGFSCSRNVQFTIYNPTTRQSLLLPATRLPGTLVYLFGYDPFKKQYKVLSLTKNRSELSCKIFVLGDVSNEWWDIKCSIGSHSPLAEAVCMNGKIYYKARKTNWTRVLVSFDVRHEMFNHVQTPEDLSLSDYHGDFSILVNYHGKLGCVCRNKFGLNTVDMDVWVMQDAEKQEWSKITFLDMLHGLPILNIRFAGVTNPGGEIVLVHEDYLSEFALDVYYYDPKQNGLRRVEIQTTTSLYRVRPSNRVTIWAVTDHVENIMRL</sequence>
<dbReference type="Pfam" id="PF08268">
    <property type="entry name" value="FBA_3"/>
    <property type="match status" value="1"/>
</dbReference>
<evidence type="ECO:0000313" key="3">
    <source>
        <dbReference type="Proteomes" id="UP001642260"/>
    </source>
</evidence>
<dbReference type="InterPro" id="IPR001810">
    <property type="entry name" value="F-box_dom"/>
</dbReference>
<proteinExistence type="predicted"/>
<organism evidence="2 3">
    <name type="scientific">Eruca vesicaria subsp. sativa</name>
    <name type="common">Garden rocket</name>
    <name type="synonym">Eruca sativa</name>
    <dbReference type="NCBI Taxonomy" id="29727"/>
    <lineage>
        <taxon>Eukaryota</taxon>
        <taxon>Viridiplantae</taxon>
        <taxon>Streptophyta</taxon>
        <taxon>Embryophyta</taxon>
        <taxon>Tracheophyta</taxon>
        <taxon>Spermatophyta</taxon>
        <taxon>Magnoliopsida</taxon>
        <taxon>eudicotyledons</taxon>
        <taxon>Gunneridae</taxon>
        <taxon>Pentapetalae</taxon>
        <taxon>rosids</taxon>
        <taxon>malvids</taxon>
        <taxon>Brassicales</taxon>
        <taxon>Brassicaceae</taxon>
        <taxon>Brassiceae</taxon>
        <taxon>Eruca</taxon>
    </lineage>
</organism>
<dbReference type="AlphaFoldDB" id="A0ABC8JV20"/>
<dbReference type="PANTHER" id="PTHR31111:SF105">
    <property type="entry name" value="F-BOX DOMAIN-CONTAINING PROTEIN"/>
    <property type="match status" value="1"/>
</dbReference>
<dbReference type="SUPFAM" id="SSF81383">
    <property type="entry name" value="F-box domain"/>
    <property type="match status" value="1"/>
</dbReference>
<dbReference type="EMBL" id="CAKOAT010147376">
    <property type="protein sequence ID" value="CAH8341862.1"/>
    <property type="molecule type" value="Genomic_DNA"/>
</dbReference>
<protein>
    <recommendedName>
        <fullName evidence="1">F-box domain-containing protein</fullName>
    </recommendedName>
</protein>
<dbReference type="Pfam" id="PF00646">
    <property type="entry name" value="F-box"/>
    <property type="match status" value="1"/>
</dbReference>
<dbReference type="PANTHER" id="PTHR31111">
    <property type="entry name" value="BNAA05G37150D PROTEIN-RELATED"/>
    <property type="match status" value="1"/>
</dbReference>
<gene>
    <name evidence="2" type="ORF">ERUC_LOCUS15721</name>
</gene>
<dbReference type="SMART" id="SM00256">
    <property type="entry name" value="FBOX"/>
    <property type="match status" value="1"/>
</dbReference>
<dbReference type="InterPro" id="IPR017451">
    <property type="entry name" value="F-box-assoc_interact_dom"/>
</dbReference>
<evidence type="ECO:0000259" key="1">
    <source>
        <dbReference type="PROSITE" id="PS50181"/>
    </source>
</evidence>
<dbReference type="SUPFAM" id="SSF50965">
    <property type="entry name" value="Galactose oxidase, central domain"/>
    <property type="match status" value="1"/>
</dbReference>
<reference evidence="2 3" key="1">
    <citation type="submission" date="2022-03" db="EMBL/GenBank/DDBJ databases">
        <authorList>
            <person name="Macdonald S."/>
            <person name="Ahmed S."/>
            <person name="Newling K."/>
        </authorList>
    </citation>
    <scope>NUCLEOTIDE SEQUENCE [LARGE SCALE GENOMIC DNA]</scope>
</reference>
<dbReference type="Proteomes" id="UP001642260">
    <property type="component" value="Unassembled WGS sequence"/>
</dbReference>
<comment type="caution">
    <text evidence="2">The sequence shown here is derived from an EMBL/GenBank/DDBJ whole genome shotgun (WGS) entry which is preliminary data.</text>
</comment>
<dbReference type="Gene3D" id="1.20.1280.50">
    <property type="match status" value="1"/>
</dbReference>